<feature type="compositionally biased region" description="Basic and acidic residues" evidence="1">
    <location>
        <begin position="32"/>
        <end position="59"/>
    </location>
</feature>
<evidence type="ECO:0000256" key="2">
    <source>
        <dbReference type="SAM" id="SignalP"/>
    </source>
</evidence>
<feature type="region of interest" description="Disordered" evidence="1">
    <location>
        <begin position="24"/>
        <end position="154"/>
    </location>
</feature>
<protein>
    <submittedName>
        <fullName evidence="3">Uncharacterized protein</fullName>
    </submittedName>
</protein>
<evidence type="ECO:0000313" key="4">
    <source>
        <dbReference type="Proteomes" id="UP000253204"/>
    </source>
</evidence>
<evidence type="ECO:0000313" key="3">
    <source>
        <dbReference type="EMBL" id="RCV90349.1"/>
    </source>
</evidence>
<reference evidence="3 4" key="1">
    <citation type="submission" date="2018-07" db="EMBL/GenBank/DDBJ databases">
        <title>Halomonas rutogse sp. nov., isolated from Lake TangqianCo on Tibetan Plateau.</title>
        <authorList>
            <person name="Lu H."/>
            <person name="Xing P."/>
            <person name="Wu Q."/>
        </authorList>
    </citation>
    <scope>NUCLEOTIDE SEQUENCE [LARGE SCALE GENOMIC DNA]</scope>
    <source>
        <strain evidence="3 4">TQ8S</strain>
    </source>
</reference>
<feature type="signal peptide" evidence="2">
    <location>
        <begin position="1"/>
        <end position="23"/>
    </location>
</feature>
<organism evidence="3 4">
    <name type="scientific">Vreelandella rituensis</name>
    <dbReference type="NCBI Taxonomy" id="2282306"/>
    <lineage>
        <taxon>Bacteria</taxon>
        <taxon>Pseudomonadati</taxon>
        <taxon>Pseudomonadota</taxon>
        <taxon>Gammaproteobacteria</taxon>
        <taxon>Oceanospirillales</taxon>
        <taxon>Halomonadaceae</taxon>
        <taxon>Vreelandella</taxon>
    </lineage>
</organism>
<feature type="compositionally biased region" description="Basic and acidic residues" evidence="1">
    <location>
        <begin position="111"/>
        <end position="121"/>
    </location>
</feature>
<keyword evidence="2" id="KW-0732">Signal</keyword>
<feature type="compositionally biased region" description="Polar residues" evidence="1">
    <location>
        <begin position="122"/>
        <end position="136"/>
    </location>
</feature>
<dbReference type="AlphaFoldDB" id="A0A368TZQ1"/>
<comment type="caution">
    <text evidence="3">The sequence shown here is derived from an EMBL/GenBank/DDBJ whole genome shotgun (WGS) entry which is preliminary data.</text>
</comment>
<dbReference type="EMBL" id="QPIJ01000026">
    <property type="protein sequence ID" value="RCV90349.1"/>
    <property type="molecule type" value="Genomic_DNA"/>
</dbReference>
<name>A0A368TZQ1_9GAMM</name>
<sequence>MFRTIFIPAAMTAALAGATPVLAQQDSQGDYSHQEQQDSREGMRQDAESWDHEPGRESRNPGPDIQGEAEAQLEKSREGMRQDAESWNSEPGRESRNPGPDIQDEAEAQLEDSREGMRQETESWNSEPGRESQNPGPNLREGNGPQAESRDTNE</sequence>
<accession>A0A368TZQ1</accession>
<dbReference type="Proteomes" id="UP000253204">
    <property type="component" value="Unassembled WGS sequence"/>
</dbReference>
<gene>
    <name evidence="3" type="ORF">DU506_11610</name>
</gene>
<feature type="compositionally biased region" description="Basic and acidic residues" evidence="1">
    <location>
        <begin position="72"/>
        <end position="84"/>
    </location>
</feature>
<evidence type="ECO:0000256" key="1">
    <source>
        <dbReference type="SAM" id="MobiDB-lite"/>
    </source>
</evidence>
<feature type="chain" id="PRO_5016851611" evidence="2">
    <location>
        <begin position="24"/>
        <end position="154"/>
    </location>
</feature>
<dbReference type="RefSeq" id="WP_114487094.1">
    <property type="nucleotide sequence ID" value="NZ_CBCSHM010000046.1"/>
</dbReference>
<keyword evidence="4" id="KW-1185">Reference proteome</keyword>
<proteinExistence type="predicted"/>